<dbReference type="InterPro" id="IPR048015">
    <property type="entry name" value="NTP-PPase_MazG-like_N"/>
</dbReference>
<sequence length="281" mass="29734">MTTPLFSNPTNASNAPEAVNDADAVNDPDAENDAQSSDASQPAQPDAPSKLDELIAVTARLRAPGGCPWDAEQTHESLVKYLVEETHELVDAIESGTREDLLEELGDVLYQVVFHADLAAQTPGEEFDIQDVAAHMTVKMVGRHPHVFGDTVAETADAVVAIWDDLKAVEKPGRTSVLDGIPLGMPSLALADKLLGKAHKIGVLDEAAPPIIPMSTEDELGPLLLAIVASAKSQGLDAERALRSTLRGLQDEIREAESDARTSAAPNDRFDAGIVGLPASD</sequence>
<evidence type="ECO:0000259" key="2">
    <source>
        <dbReference type="Pfam" id="PF03819"/>
    </source>
</evidence>
<feature type="compositionally biased region" description="Polar residues" evidence="1">
    <location>
        <begin position="1"/>
        <end position="13"/>
    </location>
</feature>
<dbReference type="InterPro" id="IPR004518">
    <property type="entry name" value="MazG-like_dom"/>
</dbReference>
<feature type="region of interest" description="Disordered" evidence="1">
    <location>
        <begin position="255"/>
        <end position="281"/>
    </location>
</feature>
<evidence type="ECO:0000256" key="1">
    <source>
        <dbReference type="SAM" id="MobiDB-lite"/>
    </source>
</evidence>
<feature type="domain" description="NTP pyrophosphohydrolase MazG-like" evidence="2">
    <location>
        <begin position="73"/>
        <end position="148"/>
    </location>
</feature>
<evidence type="ECO:0000313" key="3">
    <source>
        <dbReference type="EMBL" id="MBM7471621.1"/>
    </source>
</evidence>
<dbReference type="PANTHER" id="PTHR30522:SF0">
    <property type="entry name" value="NUCLEOSIDE TRIPHOSPHATE PYROPHOSPHOHYDROLASE"/>
    <property type="match status" value="1"/>
</dbReference>
<dbReference type="RefSeq" id="WP_307827079.1">
    <property type="nucleotide sequence ID" value="NZ_BAAAHT010000013.1"/>
</dbReference>
<accession>A0ABS2L3Z5</accession>
<feature type="compositionally biased region" description="Low complexity" evidence="1">
    <location>
        <begin position="14"/>
        <end position="23"/>
    </location>
</feature>
<dbReference type="CDD" id="cd11528">
    <property type="entry name" value="NTP-PPase_MazG_Nterm"/>
    <property type="match status" value="1"/>
</dbReference>
<protein>
    <submittedName>
        <fullName evidence="3">XTP/dITP diphosphohydrolase</fullName>
        <ecNumber evidence="3">3.6.1.66</ecNumber>
    </submittedName>
</protein>
<name>A0ABS2L3Z5_9MICO</name>
<dbReference type="Gene3D" id="1.10.287.1080">
    <property type="entry name" value="MazG-like"/>
    <property type="match status" value="1"/>
</dbReference>
<dbReference type="InterPro" id="IPR011551">
    <property type="entry name" value="NTP_PyrPHydrolase_MazG"/>
</dbReference>
<dbReference type="GO" id="GO:0036220">
    <property type="term" value="F:ITP diphosphatase activity"/>
    <property type="evidence" value="ECO:0007669"/>
    <property type="project" value="UniProtKB-EC"/>
</dbReference>
<dbReference type="Proteomes" id="UP000776164">
    <property type="component" value="Unassembled WGS sequence"/>
</dbReference>
<proteinExistence type="predicted"/>
<comment type="caution">
    <text evidence="3">The sequence shown here is derived from an EMBL/GenBank/DDBJ whole genome shotgun (WGS) entry which is preliminary data.</text>
</comment>
<dbReference type="SUPFAM" id="SSF101386">
    <property type="entry name" value="all-alpha NTP pyrophosphatases"/>
    <property type="match status" value="1"/>
</dbReference>
<keyword evidence="3" id="KW-0378">Hydrolase</keyword>
<keyword evidence="4" id="KW-1185">Reference proteome</keyword>
<reference evidence="3 4" key="1">
    <citation type="submission" date="2021-01" db="EMBL/GenBank/DDBJ databases">
        <title>Sequencing the genomes of 1000 actinobacteria strains.</title>
        <authorList>
            <person name="Klenk H.-P."/>
        </authorList>
    </citation>
    <scope>NUCLEOTIDE SEQUENCE [LARGE SCALE GENOMIC DNA]</scope>
    <source>
        <strain evidence="3 4">DSM 13057</strain>
    </source>
</reference>
<dbReference type="NCBIfam" id="TIGR00444">
    <property type="entry name" value="mazG"/>
    <property type="match status" value="1"/>
</dbReference>
<dbReference type="EC" id="3.6.1.66" evidence="3"/>
<feature type="region of interest" description="Disordered" evidence="1">
    <location>
        <begin position="1"/>
        <end position="49"/>
    </location>
</feature>
<organism evidence="3 4">
    <name type="scientific">Subtercola frigoramans</name>
    <dbReference type="NCBI Taxonomy" id="120298"/>
    <lineage>
        <taxon>Bacteria</taxon>
        <taxon>Bacillati</taxon>
        <taxon>Actinomycetota</taxon>
        <taxon>Actinomycetes</taxon>
        <taxon>Micrococcales</taxon>
        <taxon>Microbacteriaceae</taxon>
        <taxon>Subtercola</taxon>
    </lineage>
</organism>
<dbReference type="EMBL" id="JAFBBU010000001">
    <property type="protein sequence ID" value="MBM7471621.1"/>
    <property type="molecule type" value="Genomic_DNA"/>
</dbReference>
<dbReference type="Pfam" id="PF03819">
    <property type="entry name" value="MazG"/>
    <property type="match status" value="1"/>
</dbReference>
<dbReference type="PANTHER" id="PTHR30522">
    <property type="entry name" value="NUCLEOSIDE TRIPHOSPHATE PYROPHOSPHOHYDROLASE"/>
    <property type="match status" value="1"/>
</dbReference>
<gene>
    <name evidence="3" type="ORF">JOE66_001255</name>
</gene>
<evidence type="ECO:0000313" key="4">
    <source>
        <dbReference type="Proteomes" id="UP000776164"/>
    </source>
</evidence>